<sequence length="370" mass="41833">MAADSDLFKPLPVGRMELKHRLAMAPLTRYRADLNHVHHEIAAEYYGQRACEPGTLLITEATFIDLLAGGYDHVPACHTPEQVAGWKRVVDEVHRKGSYIYLQMWALGRAAKAETLRRESDADVVSASDIPIKDGPVPRPMTKSEIKDYVQYYARTAKAFVEEAGGDGVEIHNANGYLPDQFLQSVSNDRTDEYGGSIENRARFPLEIAKAVTDAVGADRVGIRISPYSVFQSMRMKSTEEIRSTFSYFVKELRDRHPDLAYIHAVESRVSGGSIVEADRDENLDFIHDLWSPRPFLIAGGFDRESAHVAADQYSNTVVAFGRYFISNPDLVRRIREDIPLTDYNRDTFYLRGPEQKEGYTDYPFAEKNN</sequence>
<evidence type="ECO:0000313" key="3">
    <source>
        <dbReference type="Proteomes" id="UP000237144"/>
    </source>
</evidence>
<proteinExistence type="predicted"/>
<protein>
    <recommendedName>
        <fullName evidence="1">NADH:flavin oxidoreductase/NADH oxidase N-terminal domain-containing protein</fullName>
    </recommendedName>
</protein>
<organism evidence="2 3">
    <name type="scientific">Rhodotorula taiwanensis</name>
    <dbReference type="NCBI Taxonomy" id="741276"/>
    <lineage>
        <taxon>Eukaryota</taxon>
        <taxon>Fungi</taxon>
        <taxon>Dikarya</taxon>
        <taxon>Basidiomycota</taxon>
        <taxon>Pucciniomycotina</taxon>
        <taxon>Microbotryomycetes</taxon>
        <taxon>Sporidiobolales</taxon>
        <taxon>Sporidiobolaceae</taxon>
        <taxon>Rhodotorula</taxon>
    </lineage>
</organism>
<dbReference type="SUPFAM" id="SSF51395">
    <property type="entry name" value="FMN-linked oxidoreductases"/>
    <property type="match status" value="1"/>
</dbReference>
<dbReference type="GO" id="GO:0003959">
    <property type="term" value="F:NADPH dehydrogenase activity"/>
    <property type="evidence" value="ECO:0007669"/>
    <property type="project" value="TreeGrafter"/>
</dbReference>
<dbReference type="Proteomes" id="UP000237144">
    <property type="component" value="Unassembled WGS sequence"/>
</dbReference>
<dbReference type="CDD" id="cd02933">
    <property type="entry name" value="OYE_like_FMN"/>
    <property type="match status" value="1"/>
</dbReference>
<dbReference type="InterPro" id="IPR045247">
    <property type="entry name" value="Oye-like"/>
</dbReference>
<dbReference type="STRING" id="741276.A0A2S5AZX7"/>
<dbReference type="EMBL" id="PJQD01000148">
    <property type="protein sequence ID" value="POY70079.1"/>
    <property type="molecule type" value="Genomic_DNA"/>
</dbReference>
<gene>
    <name evidence="2" type="ORF">BMF94_6915</name>
</gene>
<feature type="domain" description="NADH:flavin oxidoreductase/NADH oxidase N-terminal" evidence="1">
    <location>
        <begin position="6"/>
        <end position="341"/>
    </location>
</feature>
<dbReference type="Pfam" id="PF00724">
    <property type="entry name" value="Oxidored_FMN"/>
    <property type="match status" value="1"/>
</dbReference>
<evidence type="ECO:0000259" key="1">
    <source>
        <dbReference type="Pfam" id="PF00724"/>
    </source>
</evidence>
<dbReference type="PANTHER" id="PTHR22893:SF91">
    <property type="entry name" value="NADPH DEHYDROGENASE 2-RELATED"/>
    <property type="match status" value="1"/>
</dbReference>
<dbReference type="AlphaFoldDB" id="A0A2S5AZX7"/>
<comment type="caution">
    <text evidence="2">The sequence shown here is derived from an EMBL/GenBank/DDBJ whole genome shotgun (WGS) entry which is preliminary data.</text>
</comment>
<keyword evidence="3" id="KW-1185">Reference proteome</keyword>
<dbReference type="Gene3D" id="3.20.20.70">
    <property type="entry name" value="Aldolase class I"/>
    <property type="match status" value="1"/>
</dbReference>
<accession>A0A2S5AZX7</accession>
<dbReference type="GO" id="GO:0010181">
    <property type="term" value="F:FMN binding"/>
    <property type="evidence" value="ECO:0007669"/>
    <property type="project" value="InterPro"/>
</dbReference>
<name>A0A2S5AZX7_9BASI</name>
<reference evidence="2 3" key="1">
    <citation type="journal article" date="2018" name="Front. Microbiol.">
        <title>Prospects for Fungal Bioremediation of Acidic Radioactive Waste Sites: Characterization and Genome Sequence of Rhodotorula taiwanensis MD1149.</title>
        <authorList>
            <person name="Tkavc R."/>
            <person name="Matrosova V.Y."/>
            <person name="Grichenko O.E."/>
            <person name="Gostincar C."/>
            <person name="Volpe R.P."/>
            <person name="Klimenkova P."/>
            <person name="Gaidamakova E.K."/>
            <person name="Zhou C.E."/>
            <person name="Stewart B.J."/>
            <person name="Lyman M.G."/>
            <person name="Malfatti S.A."/>
            <person name="Rubinfeld B."/>
            <person name="Courtot M."/>
            <person name="Singh J."/>
            <person name="Dalgard C.L."/>
            <person name="Hamilton T."/>
            <person name="Frey K.G."/>
            <person name="Gunde-Cimerman N."/>
            <person name="Dugan L."/>
            <person name="Daly M.J."/>
        </authorList>
    </citation>
    <scope>NUCLEOTIDE SEQUENCE [LARGE SCALE GENOMIC DNA]</scope>
    <source>
        <strain evidence="2 3">MD1149</strain>
    </source>
</reference>
<dbReference type="OrthoDB" id="276546at2759"/>
<dbReference type="InterPro" id="IPR001155">
    <property type="entry name" value="OxRdtase_FMN_N"/>
</dbReference>
<dbReference type="FunFam" id="3.20.20.70:FF:000138">
    <property type="entry name" value="NADPH dehydrogenase 1"/>
    <property type="match status" value="1"/>
</dbReference>
<dbReference type="InterPro" id="IPR013785">
    <property type="entry name" value="Aldolase_TIM"/>
</dbReference>
<evidence type="ECO:0000313" key="2">
    <source>
        <dbReference type="EMBL" id="POY70079.1"/>
    </source>
</evidence>
<dbReference type="PANTHER" id="PTHR22893">
    <property type="entry name" value="NADH OXIDOREDUCTASE-RELATED"/>
    <property type="match status" value="1"/>
</dbReference>